<reference evidence="1" key="1">
    <citation type="submission" date="2019-08" db="EMBL/GenBank/DDBJ databases">
        <title>Genome sequence of Clostridiales bacterium MT110.</title>
        <authorList>
            <person name="Cao J."/>
        </authorList>
    </citation>
    <scope>NUCLEOTIDE SEQUENCE</scope>
    <source>
        <strain evidence="1">MT110</strain>
    </source>
</reference>
<proteinExistence type="predicted"/>
<organism evidence="1 2">
    <name type="scientific">Anoxybacterium hadale</name>
    <dbReference type="NCBI Taxonomy" id="3408580"/>
    <lineage>
        <taxon>Bacteria</taxon>
        <taxon>Bacillati</taxon>
        <taxon>Bacillota</taxon>
        <taxon>Clostridia</taxon>
        <taxon>Peptostreptococcales</taxon>
        <taxon>Anaerovoracaceae</taxon>
        <taxon>Anoxybacterium</taxon>
    </lineage>
</organism>
<name>A0ACD1A6N4_9FIRM</name>
<gene>
    <name evidence="1" type="ORF">FRZ06_01170</name>
</gene>
<evidence type="ECO:0000313" key="1">
    <source>
        <dbReference type="EMBL" id="QOX62056.1"/>
    </source>
</evidence>
<evidence type="ECO:0000313" key="2">
    <source>
        <dbReference type="Proteomes" id="UP000594014"/>
    </source>
</evidence>
<dbReference type="Proteomes" id="UP000594014">
    <property type="component" value="Chromosome"/>
</dbReference>
<dbReference type="EMBL" id="CP042469">
    <property type="protein sequence ID" value="QOX62056.1"/>
    <property type="molecule type" value="Genomic_DNA"/>
</dbReference>
<keyword evidence="2" id="KW-1185">Reference proteome</keyword>
<protein>
    <submittedName>
        <fullName evidence="1">Right-handed parallel beta-helix repeat-containing protein</fullName>
    </submittedName>
</protein>
<sequence>MAIINVSPSDNLTELIASDAVSAGDVLLLADGLYLQTVFIDKNFIRIISRSGKAVFSGFSLLLNGFILSGVIGVEIYGVTVRNYVQNGIAITGGSANRIVSNTIHDMGNNGIRITGSAANLIWKNNIRDVGFDGILMISGSTSNWVICNEVNRCGNDGIETFLSNDANNAIVENRVCDCDDNCFEAFGVNTLLLRNKAAKAGSSAYYIASGSNTICIENEGVSSDRGALVTITNVFAACNNFSNNSDTGLLALDDFGIYQGNFISRNRDSGLVFAEGADYNFIYSNKIVCNEPADILDNGTGNNYLKNITG</sequence>
<accession>A0ACD1A6N4</accession>